<evidence type="ECO:0000313" key="2">
    <source>
        <dbReference type="Proteomes" id="UP001183420"/>
    </source>
</evidence>
<dbReference type="RefSeq" id="WP_311597272.1">
    <property type="nucleotide sequence ID" value="NZ_JAVREM010000007.1"/>
</dbReference>
<gene>
    <name evidence="1" type="ORF">RNC47_09305</name>
</gene>
<reference evidence="2" key="1">
    <citation type="submission" date="2023-07" db="EMBL/GenBank/DDBJ databases">
        <title>30 novel species of actinomycetes from the DSMZ collection.</title>
        <authorList>
            <person name="Nouioui I."/>
        </authorList>
    </citation>
    <scope>NUCLEOTIDE SEQUENCE [LARGE SCALE GENOMIC DNA]</scope>
    <source>
        <strain evidence="2">DSM 44918</strain>
    </source>
</reference>
<comment type="caution">
    <text evidence="1">The sequence shown here is derived from an EMBL/GenBank/DDBJ whole genome shotgun (WGS) entry which is preliminary data.</text>
</comment>
<evidence type="ECO:0008006" key="3">
    <source>
        <dbReference type="Google" id="ProtNLM"/>
    </source>
</evidence>
<proteinExistence type="predicted"/>
<dbReference type="Proteomes" id="UP001183420">
    <property type="component" value="Unassembled WGS sequence"/>
</dbReference>
<keyword evidence="2" id="KW-1185">Reference proteome</keyword>
<accession>A0ABU2LLZ8</accession>
<name>A0ABU2LLZ8_9ACTN</name>
<sequence length="52" mass="6012">MVFIALAAEALDEVRWIERSGIDEEDVQRSALRGDQQGDRVWVDTRGCHPKW</sequence>
<dbReference type="EMBL" id="JAVREM010000007">
    <property type="protein sequence ID" value="MDT0318530.1"/>
    <property type="molecule type" value="Genomic_DNA"/>
</dbReference>
<protein>
    <recommendedName>
        <fullName evidence="3">Resolvase/invertase-type recombinase catalytic domain-containing protein</fullName>
    </recommendedName>
</protein>
<organism evidence="1 2">
    <name type="scientific">Streptomyces millisiae</name>
    <dbReference type="NCBI Taxonomy" id="3075542"/>
    <lineage>
        <taxon>Bacteria</taxon>
        <taxon>Bacillati</taxon>
        <taxon>Actinomycetota</taxon>
        <taxon>Actinomycetes</taxon>
        <taxon>Kitasatosporales</taxon>
        <taxon>Streptomycetaceae</taxon>
        <taxon>Streptomyces</taxon>
    </lineage>
</organism>
<evidence type="ECO:0000313" key="1">
    <source>
        <dbReference type="EMBL" id="MDT0318530.1"/>
    </source>
</evidence>